<feature type="transmembrane region" description="Helical" evidence="5">
    <location>
        <begin position="395"/>
        <end position="418"/>
    </location>
</feature>
<dbReference type="Proteomes" id="UP001139516">
    <property type="component" value="Unassembled WGS sequence"/>
</dbReference>
<proteinExistence type="predicted"/>
<dbReference type="PROSITE" id="PS50850">
    <property type="entry name" value="MFS"/>
    <property type="match status" value="1"/>
</dbReference>
<name>A0A9X1Y842_9PROT</name>
<dbReference type="InterPro" id="IPR020846">
    <property type="entry name" value="MFS_dom"/>
</dbReference>
<dbReference type="Gene3D" id="1.20.1250.20">
    <property type="entry name" value="MFS general substrate transporter like domains"/>
    <property type="match status" value="2"/>
</dbReference>
<dbReference type="SUPFAM" id="SSF103473">
    <property type="entry name" value="MFS general substrate transporter"/>
    <property type="match status" value="1"/>
</dbReference>
<feature type="transmembrane region" description="Helical" evidence="5">
    <location>
        <begin position="17"/>
        <end position="35"/>
    </location>
</feature>
<dbReference type="EMBL" id="JALPRX010000022">
    <property type="protein sequence ID" value="MCK8783965.1"/>
    <property type="molecule type" value="Genomic_DNA"/>
</dbReference>
<dbReference type="PANTHER" id="PTHR11662:SF285">
    <property type="entry name" value="HEXURONATE TRANSPORTER"/>
    <property type="match status" value="1"/>
</dbReference>
<dbReference type="RefSeq" id="WP_248666084.1">
    <property type="nucleotide sequence ID" value="NZ_JALPRX010000022.1"/>
</dbReference>
<dbReference type="PIRSF" id="PIRSF002808">
    <property type="entry name" value="Hexose_phosphate_transp"/>
    <property type="match status" value="1"/>
</dbReference>
<evidence type="ECO:0000313" key="7">
    <source>
        <dbReference type="EMBL" id="MCK8783965.1"/>
    </source>
</evidence>
<dbReference type="GO" id="GO:0016020">
    <property type="term" value="C:membrane"/>
    <property type="evidence" value="ECO:0007669"/>
    <property type="project" value="UniProtKB-SubCell"/>
</dbReference>
<feature type="transmembrane region" description="Helical" evidence="5">
    <location>
        <begin position="175"/>
        <end position="195"/>
    </location>
</feature>
<dbReference type="AlphaFoldDB" id="A0A9X1Y842"/>
<evidence type="ECO:0000259" key="6">
    <source>
        <dbReference type="PROSITE" id="PS50850"/>
    </source>
</evidence>
<feature type="transmembrane region" description="Helical" evidence="5">
    <location>
        <begin position="84"/>
        <end position="105"/>
    </location>
</feature>
<keyword evidence="3 5" id="KW-1133">Transmembrane helix</keyword>
<dbReference type="InterPro" id="IPR000849">
    <property type="entry name" value="Sugar_P_transporter"/>
</dbReference>
<reference evidence="7" key="1">
    <citation type="submission" date="2022-04" db="EMBL/GenBank/DDBJ databases">
        <title>Roseomonas acroporae sp. nov., isolated from coral Acropora digitifera.</title>
        <authorList>
            <person name="Sun H."/>
        </authorList>
    </citation>
    <scope>NUCLEOTIDE SEQUENCE</scope>
    <source>
        <strain evidence="7">NAR14</strain>
    </source>
</reference>
<feature type="transmembrane region" description="Helical" evidence="5">
    <location>
        <begin position="308"/>
        <end position="326"/>
    </location>
</feature>
<dbReference type="GO" id="GO:0015134">
    <property type="term" value="F:hexuronate transmembrane transporter activity"/>
    <property type="evidence" value="ECO:0007669"/>
    <property type="project" value="TreeGrafter"/>
</dbReference>
<feature type="transmembrane region" description="Helical" evidence="5">
    <location>
        <begin position="234"/>
        <end position="251"/>
    </location>
</feature>
<sequence>MSASTVPGMAAKPASNYRWVVVALLFVITTVNYMDRNLLGVLKPTIQGELHFSESEYGNIVFAFSMAYAAGYASMGAFTDRVGIRYGLAIAAIIWSAASTAHGFVTSVGGFMLARVLLGLGEGGNFPTCIKSVATWFPRRDRALATGVFNSGSNIGGLLAPLIAAFVTVHFGWQMAFYVTGIVGLLWVVAWLVLYRAPEEHPKVSRSELAYIQSDPVPTVQHVPWSRLLRYSGTWVYIVGGVLTNPVWWFYNNWVPSFLFSKFHVNLMALGMPLVVIYLMTDIGSVGGGWLSGRFMRAGMDVFHARKLALLCCAACTVPVFLAPMVSDLWLAVPLIGLAMAAHQGFSANLFTLVSDTMPKGAVAGAVGLGGGISSIFSGFSAVVIGHLLDATGNNYTLIFFVGASAYVLAVVAIHFMLPRQPAGPMLPQPAAV</sequence>
<feature type="domain" description="Major facilitator superfamily (MFS) profile" evidence="6">
    <location>
        <begin position="21"/>
        <end position="422"/>
    </location>
</feature>
<feature type="transmembrane region" description="Helical" evidence="5">
    <location>
        <begin position="332"/>
        <end position="354"/>
    </location>
</feature>
<feature type="transmembrane region" description="Helical" evidence="5">
    <location>
        <begin position="56"/>
        <end position="78"/>
    </location>
</feature>
<feature type="transmembrane region" description="Helical" evidence="5">
    <location>
        <begin position="263"/>
        <end position="287"/>
    </location>
</feature>
<feature type="transmembrane region" description="Helical" evidence="5">
    <location>
        <begin position="366"/>
        <end position="389"/>
    </location>
</feature>
<feature type="transmembrane region" description="Helical" evidence="5">
    <location>
        <begin position="148"/>
        <end position="169"/>
    </location>
</feature>
<dbReference type="InterPro" id="IPR011701">
    <property type="entry name" value="MFS"/>
</dbReference>
<dbReference type="PANTHER" id="PTHR11662">
    <property type="entry name" value="SOLUTE CARRIER FAMILY 17"/>
    <property type="match status" value="1"/>
</dbReference>
<evidence type="ECO:0000256" key="1">
    <source>
        <dbReference type="ARBA" id="ARBA00004141"/>
    </source>
</evidence>
<evidence type="ECO:0000256" key="2">
    <source>
        <dbReference type="ARBA" id="ARBA00022692"/>
    </source>
</evidence>
<evidence type="ECO:0000256" key="5">
    <source>
        <dbReference type="SAM" id="Phobius"/>
    </source>
</evidence>
<dbReference type="InterPro" id="IPR050382">
    <property type="entry name" value="MFS_Na/Anion_cotransporter"/>
</dbReference>
<accession>A0A9X1Y842</accession>
<organism evidence="7 8">
    <name type="scientific">Roseomonas acroporae</name>
    <dbReference type="NCBI Taxonomy" id="2937791"/>
    <lineage>
        <taxon>Bacteria</taxon>
        <taxon>Pseudomonadati</taxon>
        <taxon>Pseudomonadota</taxon>
        <taxon>Alphaproteobacteria</taxon>
        <taxon>Acetobacterales</taxon>
        <taxon>Roseomonadaceae</taxon>
        <taxon>Roseomonas</taxon>
    </lineage>
</organism>
<keyword evidence="4 5" id="KW-0472">Membrane</keyword>
<evidence type="ECO:0000256" key="4">
    <source>
        <dbReference type="ARBA" id="ARBA00023136"/>
    </source>
</evidence>
<comment type="subcellular location">
    <subcellularLocation>
        <location evidence="1">Membrane</location>
        <topology evidence="1">Multi-pass membrane protein</topology>
    </subcellularLocation>
</comment>
<gene>
    <name evidence="7" type="ORF">M0638_06175</name>
</gene>
<dbReference type="CDD" id="cd17319">
    <property type="entry name" value="MFS_ExuT_GudP_like"/>
    <property type="match status" value="1"/>
</dbReference>
<keyword evidence="8" id="KW-1185">Reference proteome</keyword>
<protein>
    <submittedName>
        <fullName evidence="7">MFS transporter</fullName>
    </submittedName>
</protein>
<evidence type="ECO:0000313" key="8">
    <source>
        <dbReference type="Proteomes" id="UP001139516"/>
    </source>
</evidence>
<keyword evidence="2 5" id="KW-0812">Transmembrane</keyword>
<dbReference type="Pfam" id="PF07690">
    <property type="entry name" value="MFS_1"/>
    <property type="match status" value="1"/>
</dbReference>
<comment type="caution">
    <text evidence="7">The sequence shown here is derived from an EMBL/GenBank/DDBJ whole genome shotgun (WGS) entry which is preliminary data.</text>
</comment>
<dbReference type="InterPro" id="IPR036259">
    <property type="entry name" value="MFS_trans_sf"/>
</dbReference>
<evidence type="ECO:0000256" key="3">
    <source>
        <dbReference type="ARBA" id="ARBA00022989"/>
    </source>
</evidence>